<dbReference type="InterPro" id="IPR013785">
    <property type="entry name" value="Aldolase_TIM"/>
</dbReference>
<dbReference type="NCBIfam" id="TIGR00262">
    <property type="entry name" value="trpA"/>
    <property type="match status" value="1"/>
</dbReference>
<evidence type="ECO:0000256" key="7">
    <source>
        <dbReference type="ARBA" id="ARBA00049047"/>
    </source>
</evidence>
<keyword evidence="11" id="KW-1185">Reference proteome</keyword>
<evidence type="ECO:0000313" key="11">
    <source>
        <dbReference type="Proteomes" id="UP001597493"/>
    </source>
</evidence>
<comment type="pathway">
    <text evidence="1 8">Amino-acid biosynthesis; L-tryptophan biosynthesis; L-tryptophan from chorismate: step 5/5.</text>
</comment>
<dbReference type="HAMAP" id="MF_00131">
    <property type="entry name" value="Trp_synth_alpha"/>
    <property type="match status" value="1"/>
</dbReference>
<name>A0ABW5R0U3_9BACL</name>
<comment type="function">
    <text evidence="8">The alpha subunit is responsible for the aldol cleavage of indoleglycerol phosphate to indole and glyceraldehyde 3-phosphate.</text>
</comment>
<evidence type="ECO:0000313" key="10">
    <source>
        <dbReference type="EMBL" id="MFD2661955.1"/>
    </source>
</evidence>
<dbReference type="Pfam" id="PF00290">
    <property type="entry name" value="Trp_syntA"/>
    <property type="match status" value="1"/>
</dbReference>
<gene>
    <name evidence="8 10" type="primary">trpA</name>
    <name evidence="10" type="ORF">ACFSW5_16995</name>
</gene>
<keyword evidence="6 8" id="KW-0456">Lyase</keyword>
<dbReference type="EC" id="4.2.1.20" evidence="8"/>
<dbReference type="PANTHER" id="PTHR43406">
    <property type="entry name" value="TRYPTOPHAN SYNTHASE, ALPHA CHAIN"/>
    <property type="match status" value="1"/>
</dbReference>
<evidence type="ECO:0000256" key="5">
    <source>
        <dbReference type="ARBA" id="ARBA00023141"/>
    </source>
</evidence>
<accession>A0ABW5R0U3</accession>
<comment type="caution">
    <text evidence="10">The sequence shown here is derived from an EMBL/GenBank/DDBJ whole genome shotgun (WGS) entry which is preliminary data.</text>
</comment>
<dbReference type="Proteomes" id="UP001597493">
    <property type="component" value="Unassembled WGS sequence"/>
</dbReference>
<keyword evidence="3 8" id="KW-0028">Amino-acid biosynthesis</keyword>
<dbReference type="InterPro" id="IPR018204">
    <property type="entry name" value="Trp_synthase_alpha_AS"/>
</dbReference>
<evidence type="ECO:0000256" key="8">
    <source>
        <dbReference type="HAMAP-Rule" id="MF_00131"/>
    </source>
</evidence>
<dbReference type="Gene3D" id="3.20.20.70">
    <property type="entry name" value="Aldolase class I"/>
    <property type="match status" value="1"/>
</dbReference>
<organism evidence="10 11">
    <name type="scientific">Paenibacillus thailandensis</name>
    <dbReference type="NCBI Taxonomy" id="393250"/>
    <lineage>
        <taxon>Bacteria</taxon>
        <taxon>Bacillati</taxon>
        <taxon>Bacillota</taxon>
        <taxon>Bacilli</taxon>
        <taxon>Bacillales</taxon>
        <taxon>Paenibacillaceae</taxon>
        <taxon>Paenibacillus</taxon>
    </lineage>
</organism>
<keyword evidence="4 8" id="KW-0822">Tryptophan biosynthesis</keyword>
<evidence type="ECO:0000256" key="6">
    <source>
        <dbReference type="ARBA" id="ARBA00023239"/>
    </source>
</evidence>
<dbReference type="InterPro" id="IPR011060">
    <property type="entry name" value="RibuloseP-bd_barrel"/>
</dbReference>
<evidence type="ECO:0000256" key="1">
    <source>
        <dbReference type="ARBA" id="ARBA00004733"/>
    </source>
</evidence>
<comment type="catalytic activity">
    <reaction evidence="7 8">
        <text>(1S,2R)-1-C-(indol-3-yl)glycerol 3-phosphate + L-serine = D-glyceraldehyde 3-phosphate + L-tryptophan + H2O</text>
        <dbReference type="Rhea" id="RHEA:10532"/>
        <dbReference type="ChEBI" id="CHEBI:15377"/>
        <dbReference type="ChEBI" id="CHEBI:33384"/>
        <dbReference type="ChEBI" id="CHEBI:57912"/>
        <dbReference type="ChEBI" id="CHEBI:58866"/>
        <dbReference type="ChEBI" id="CHEBI:59776"/>
        <dbReference type="EC" id="4.2.1.20"/>
    </reaction>
</comment>
<keyword evidence="5 8" id="KW-0057">Aromatic amino acid biosynthesis</keyword>
<dbReference type="PANTHER" id="PTHR43406:SF1">
    <property type="entry name" value="TRYPTOPHAN SYNTHASE ALPHA CHAIN, CHLOROPLASTIC"/>
    <property type="match status" value="1"/>
</dbReference>
<dbReference type="InterPro" id="IPR002028">
    <property type="entry name" value="Trp_synthase_suA"/>
</dbReference>
<protein>
    <recommendedName>
        <fullName evidence="8">Tryptophan synthase alpha chain</fullName>
        <ecNumber evidence="8">4.2.1.20</ecNumber>
    </recommendedName>
</protein>
<dbReference type="SUPFAM" id="SSF51366">
    <property type="entry name" value="Ribulose-phoshate binding barrel"/>
    <property type="match status" value="1"/>
</dbReference>
<feature type="active site" description="Proton acceptor" evidence="8">
    <location>
        <position position="49"/>
    </location>
</feature>
<dbReference type="EMBL" id="JBHUMY010000020">
    <property type="protein sequence ID" value="MFD2661955.1"/>
    <property type="molecule type" value="Genomic_DNA"/>
</dbReference>
<sequence>MNLIDQTFARLRSEGQTALIPFVTVGDPDVPSTLEIIRQLERSGADMIELGVPYSDPLADGPVIQRASERALRHNVTIADCIEIAAQARASGVRLPFILFTYFNPVLQFGLEAFFELIKSKEVSGLIIPDLPIEEDAEVRALAEATGIHLIPLVAPTSKDRIARIASKAQGFVYCVSSLGVTGVRSDFYSGIDDFLRTVREASPVPIAIGFGISSREHVRRFSELCDGVVVGSAIVRQIEEALPLLAEEASREAGFGRIGAFVQELKS</sequence>
<comment type="similarity">
    <text evidence="8 9">Belongs to the TrpA family.</text>
</comment>
<evidence type="ECO:0000256" key="9">
    <source>
        <dbReference type="RuleBase" id="RU003662"/>
    </source>
</evidence>
<comment type="subunit">
    <text evidence="2 8">Tetramer of two alpha and two beta chains.</text>
</comment>
<evidence type="ECO:0000256" key="4">
    <source>
        <dbReference type="ARBA" id="ARBA00022822"/>
    </source>
</evidence>
<evidence type="ECO:0000256" key="3">
    <source>
        <dbReference type="ARBA" id="ARBA00022605"/>
    </source>
</evidence>
<dbReference type="CDD" id="cd04724">
    <property type="entry name" value="Tryptophan_synthase_alpha"/>
    <property type="match status" value="1"/>
</dbReference>
<dbReference type="PROSITE" id="PS00167">
    <property type="entry name" value="TRP_SYNTHASE_ALPHA"/>
    <property type="match status" value="1"/>
</dbReference>
<evidence type="ECO:0000256" key="2">
    <source>
        <dbReference type="ARBA" id="ARBA00011270"/>
    </source>
</evidence>
<reference evidence="11" key="1">
    <citation type="journal article" date="2019" name="Int. J. Syst. Evol. Microbiol.">
        <title>The Global Catalogue of Microorganisms (GCM) 10K type strain sequencing project: providing services to taxonomists for standard genome sequencing and annotation.</title>
        <authorList>
            <consortium name="The Broad Institute Genomics Platform"/>
            <consortium name="The Broad Institute Genome Sequencing Center for Infectious Disease"/>
            <person name="Wu L."/>
            <person name="Ma J."/>
        </authorList>
    </citation>
    <scope>NUCLEOTIDE SEQUENCE [LARGE SCALE GENOMIC DNA]</scope>
    <source>
        <strain evidence="11">TISTR 1827</strain>
    </source>
</reference>
<dbReference type="RefSeq" id="WP_379275554.1">
    <property type="nucleotide sequence ID" value="NZ_JBHUGT010000029.1"/>
</dbReference>
<dbReference type="GO" id="GO:0004834">
    <property type="term" value="F:tryptophan synthase activity"/>
    <property type="evidence" value="ECO:0007669"/>
    <property type="project" value="UniProtKB-EC"/>
</dbReference>
<feature type="active site" description="Proton acceptor" evidence="8">
    <location>
        <position position="60"/>
    </location>
</feature>
<proteinExistence type="inferred from homology"/>